<reference evidence="10" key="1">
    <citation type="submission" date="2020-05" db="EMBL/GenBank/DDBJ databases">
        <title>Phylogenomic resolution of chytrid fungi.</title>
        <authorList>
            <person name="Stajich J.E."/>
            <person name="Amses K."/>
            <person name="Simmons R."/>
            <person name="Seto K."/>
            <person name="Myers J."/>
            <person name="Bonds A."/>
            <person name="Quandt C.A."/>
            <person name="Barry K."/>
            <person name="Liu P."/>
            <person name="Grigoriev I."/>
            <person name="Longcore J.E."/>
            <person name="James T.Y."/>
        </authorList>
    </citation>
    <scope>NUCLEOTIDE SEQUENCE</scope>
    <source>
        <strain evidence="10">JEL0318</strain>
    </source>
</reference>
<evidence type="ECO:0000259" key="9">
    <source>
        <dbReference type="PROSITE" id="PS51787"/>
    </source>
</evidence>
<keyword evidence="4" id="KW-0720">Serine protease</keyword>
<dbReference type="InterPro" id="IPR027065">
    <property type="entry name" value="Lon_Prtase"/>
</dbReference>
<dbReference type="EC" id="3.4.21.53" evidence="7"/>
<dbReference type="NCBIfam" id="TIGR00763">
    <property type="entry name" value="lon"/>
    <property type="match status" value="1"/>
</dbReference>
<keyword evidence="11" id="KW-1185">Reference proteome</keyword>
<dbReference type="GO" id="GO:0004252">
    <property type="term" value="F:serine-type endopeptidase activity"/>
    <property type="evidence" value="ECO:0007669"/>
    <property type="project" value="UniProtKB-EC"/>
</dbReference>
<comment type="catalytic activity">
    <reaction evidence="6">
        <text>Hydrolysis of proteins in presence of ATP.</text>
        <dbReference type="EC" id="3.4.21.53"/>
    </reaction>
</comment>
<sequence length="597" mass="65694">VKRVEEGEAEKEEKVEEKKEEGAKVVDGEKTGEGKEEDIQSAVLTPKVEGVEVTAEHGTGAEAEKPTEESATEGSPALAVEEPGTITPEAETEPIEPTPEGYSPINAPLSHFAVSLVNVENLLEEPYTPQNPIIKATTSEMLNVLREISTINPLLRDQIITFSIQTGGNAFADPAKLADFAAAVSAGEPRELQDVLESLIIEERLNKALYVLKKELANAQLQIEIAKDVDKKITRKQQEFYLMEQLKGIKKELGIDGDGKEKLGEKFRGRVEKLKMPEEVRKVFDEELNKLQHLEPAASEFNVTRNYLDWLTQIPWGLNSKENFKIKHAIKVLDEDHYGLKDVKDRILEFIAVGKLRGTVEGKIICLVGPPGVGKTSVGKSIARALGREFYRFSVGGLTDVAEIKGHRRTYVGAMPGKVVQALKKVQTGNPLIMIDEIDKLGRGHQGDPASALLELLDPEQNSSFLDHYMDVPIDLSKVLFVCTANTLDTIPGPLLDRMETIQIAGYVAEEKVAIAERYLAPQARKAAGLEGDGVGVEVVLEKEAVEALIRSYCRESGVRNLKKHIDKVFRKAAFRIVEREEGIVDDDGQGKGAEGK</sequence>
<gene>
    <name evidence="10" type="primary">PIM1_1</name>
    <name evidence="10" type="ORF">HK097_005722</name>
</gene>
<comment type="caution">
    <text evidence="10">The sequence shown here is derived from an EMBL/GenBank/DDBJ whole genome shotgun (WGS) entry which is preliminary data.</text>
</comment>
<evidence type="ECO:0000256" key="8">
    <source>
        <dbReference type="SAM" id="MobiDB-lite"/>
    </source>
</evidence>
<dbReference type="InterPro" id="IPR004815">
    <property type="entry name" value="Lon_bac/euk-typ"/>
</dbReference>
<evidence type="ECO:0000313" key="10">
    <source>
        <dbReference type="EMBL" id="KAJ3029777.1"/>
    </source>
</evidence>
<feature type="non-terminal residue" evidence="10">
    <location>
        <position position="1"/>
    </location>
</feature>
<dbReference type="GO" id="GO:0051131">
    <property type="term" value="P:chaperone-mediated protein complex assembly"/>
    <property type="evidence" value="ECO:0007669"/>
    <property type="project" value="TreeGrafter"/>
</dbReference>
<dbReference type="EMBL" id="JADGJD010002682">
    <property type="protein sequence ID" value="KAJ3029777.1"/>
    <property type="molecule type" value="Genomic_DNA"/>
</dbReference>
<dbReference type="GO" id="GO:0003697">
    <property type="term" value="F:single-stranded DNA binding"/>
    <property type="evidence" value="ECO:0007669"/>
    <property type="project" value="TreeGrafter"/>
</dbReference>
<dbReference type="Gene3D" id="1.20.5.5270">
    <property type="match status" value="1"/>
</dbReference>
<evidence type="ECO:0000256" key="4">
    <source>
        <dbReference type="ARBA" id="ARBA00022825"/>
    </source>
</evidence>
<evidence type="ECO:0000256" key="6">
    <source>
        <dbReference type="ARBA" id="ARBA00050665"/>
    </source>
</evidence>
<dbReference type="InterPro" id="IPR027417">
    <property type="entry name" value="P-loop_NTPase"/>
</dbReference>
<keyword evidence="2" id="KW-0547">Nucleotide-binding</keyword>
<accession>A0AAD5S7F5</accession>
<feature type="region of interest" description="Disordered" evidence="8">
    <location>
        <begin position="1"/>
        <end position="100"/>
    </location>
</feature>
<dbReference type="Gene3D" id="1.10.8.60">
    <property type="match status" value="1"/>
</dbReference>
<keyword evidence="3" id="KW-0378">Hydrolase</keyword>
<dbReference type="InterPro" id="IPR003111">
    <property type="entry name" value="Lon_prtase_N"/>
</dbReference>
<proteinExistence type="predicted"/>
<dbReference type="Pfam" id="PF22667">
    <property type="entry name" value="Lon_lid"/>
    <property type="match status" value="1"/>
</dbReference>
<dbReference type="Gene3D" id="1.20.58.1480">
    <property type="match status" value="1"/>
</dbReference>
<dbReference type="GO" id="GO:0005524">
    <property type="term" value="F:ATP binding"/>
    <property type="evidence" value="ECO:0007669"/>
    <property type="project" value="UniProtKB-KW"/>
</dbReference>
<dbReference type="Proteomes" id="UP001212841">
    <property type="component" value="Unassembled WGS sequence"/>
</dbReference>
<feature type="non-terminal residue" evidence="10">
    <location>
        <position position="597"/>
    </location>
</feature>
<dbReference type="Pfam" id="PF02190">
    <property type="entry name" value="LON_substr_bdg"/>
    <property type="match status" value="1"/>
</dbReference>
<dbReference type="PANTHER" id="PTHR43718">
    <property type="entry name" value="LON PROTEASE"/>
    <property type="match status" value="1"/>
</dbReference>
<dbReference type="GO" id="GO:0006515">
    <property type="term" value="P:protein quality control for misfolded or incompletely synthesized proteins"/>
    <property type="evidence" value="ECO:0007669"/>
    <property type="project" value="TreeGrafter"/>
</dbReference>
<evidence type="ECO:0000256" key="7">
    <source>
        <dbReference type="ARBA" id="ARBA00066743"/>
    </source>
</evidence>
<keyword evidence="5" id="KW-0067">ATP-binding</keyword>
<feature type="domain" description="Lon N-terminal" evidence="9">
    <location>
        <begin position="1"/>
        <end position="216"/>
    </location>
</feature>
<evidence type="ECO:0000256" key="5">
    <source>
        <dbReference type="ARBA" id="ARBA00022840"/>
    </source>
</evidence>
<evidence type="ECO:0000313" key="11">
    <source>
        <dbReference type="Proteomes" id="UP001212841"/>
    </source>
</evidence>
<dbReference type="Pfam" id="PF00004">
    <property type="entry name" value="AAA"/>
    <property type="match status" value="1"/>
</dbReference>
<dbReference type="GO" id="GO:0007005">
    <property type="term" value="P:mitochondrion organization"/>
    <property type="evidence" value="ECO:0007669"/>
    <property type="project" value="TreeGrafter"/>
</dbReference>
<dbReference type="Gene3D" id="3.40.50.300">
    <property type="entry name" value="P-loop containing nucleotide triphosphate hydrolases"/>
    <property type="match status" value="1"/>
</dbReference>
<dbReference type="InterPro" id="IPR003959">
    <property type="entry name" value="ATPase_AAA_core"/>
</dbReference>
<dbReference type="FunFam" id="1.20.5.5270:FF:000001">
    <property type="entry name" value="Lon protease homolog, mitochondrial"/>
    <property type="match status" value="1"/>
</dbReference>
<protein>
    <recommendedName>
        <fullName evidence="7">endopeptidase La</fullName>
        <ecNumber evidence="7">3.4.21.53</ecNumber>
    </recommendedName>
</protein>
<dbReference type="PANTHER" id="PTHR43718:SF2">
    <property type="entry name" value="LON PROTEASE HOMOLOG, MITOCHONDRIAL"/>
    <property type="match status" value="1"/>
</dbReference>
<dbReference type="SMART" id="SM00382">
    <property type="entry name" value="AAA"/>
    <property type="match status" value="1"/>
</dbReference>
<dbReference type="InterPro" id="IPR003593">
    <property type="entry name" value="AAA+_ATPase"/>
</dbReference>
<dbReference type="InterPro" id="IPR054594">
    <property type="entry name" value="Lon_lid"/>
</dbReference>
<name>A0AAD5S7F5_9FUNG</name>
<feature type="compositionally biased region" description="Basic and acidic residues" evidence="8">
    <location>
        <begin position="1"/>
        <end position="38"/>
    </location>
</feature>
<evidence type="ECO:0000256" key="3">
    <source>
        <dbReference type="ARBA" id="ARBA00022801"/>
    </source>
</evidence>
<dbReference type="PROSITE" id="PS51787">
    <property type="entry name" value="LON_N"/>
    <property type="match status" value="1"/>
</dbReference>
<dbReference type="SUPFAM" id="SSF52540">
    <property type="entry name" value="P-loop containing nucleoside triphosphate hydrolases"/>
    <property type="match status" value="1"/>
</dbReference>
<evidence type="ECO:0000256" key="2">
    <source>
        <dbReference type="ARBA" id="ARBA00022741"/>
    </source>
</evidence>
<dbReference type="SMART" id="SM00464">
    <property type="entry name" value="LON"/>
    <property type="match status" value="1"/>
</dbReference>
<keyword evidence="1 10" id="KW-0645">Protease</keyword>
<organism evidence="10 11">
    <name type="scientific">Rhizophlyctis rosea</name>
    <dbReference type="NCBI Taxonomy" id="64517"/>
    <lineage>
        <taxon>Eukaryota</taxon>
        <taxon>Fungi</taxon>
        <taxon>Fungi incertae sedis</taxon>
        <taxon>Chytridiomycota</taxon>
        <taxon>Chytridiomycota incertae sedis</taxon>
        <taxon>Chytridiomycetes</taxon>
        <taxon>Rhizophlyctidales</taxon>
        <taxon>Rhizophlyctidaceae</taxon>
        <taxon>Rhizophlyctis</taxon>
    </lineage>
</organism>
<dbReference type="AlphaFoldDB" id="A0AAD5S7F5"/>
<dbReference type="FunFam" id="3.40.50.300:FF:000021">
    <property type="entry name" value="Lon protease homolog"/>
    <property type="match status" value="1"/>
</dbReference>
<dbReference type="GO" id="GO:0005759">
    <property type="term" value="C:mitochondrial matrix"/>
    <property type="evidence" value="ECO:0007669"/>
    <property type="project" value="TreeGrafter"/>
</dbReference>
<dbReference type="GO" id="GO:0016887">
    <property type="term" value="F:ATP hydrolysis activity"/>
    <property type="evidence" value="ECO:0007669"/>
    <property type="project" value="InterPro"/>
</dbReference>
<dbReference type="GO" id="GO:0004176">
    <property type="term" value="F:ATP-dependent peptidase activity"/>
    <property type="evidence" value="ECO:0007669"/>
    <property type="project" value="InterPro"/>
</dbReference>
<dbReference type="CDD" id="cd19500">
    <property type="entry name" value="RecA-like_Lon"/>
    <property type="match status" value="1"/>
</dbReference>
<evidence type="ECO:0000256" key="1">
    <source>
        <dbReference type="ARBA" id="ARBA00022670"/>
    </source>
</evidence>